<sequence>MLTPKSNVNLGIKSSQREILRGDTDILTRWQEYIGEKLYNEIREEKPINETTEEISEITTEEVKRAINNLAKEKSSGEDEIPAELFQALGPSGKEQWRILINDIYTSGTLPKDFTVCVYIPIPKVNKTTKCSDHCTVSLISNASKILLKIIMERINPMIDRHLEETQLGFRKGKYTRDELSISEKRKGKYPY</sequence>
<gene>
    <name evidence="1" type="ORF">ElyMa_002196500</name>
</gene>
<dbReference type="AlphaFoldDB" id="A0AAV4FSD0"/>
<keyword evidence="1" id="KW-0695">RNA-directed DNA polymerase</keyword>
<organism evidence="1 2">
    <name type="scientific">Elysia marginata</name>
    <dbReference type="NCBI Taxonomy" id="1093978"/>
    <lineage>
        <taxon>Eukaryota</taxon>
        <taxon>Metazoa</taxon>
        <taxon>Spiralia</taxon>
        <taxon>Lophotrochozoa</taxon>
        <taxon>Mollusca</taxon>
        <taxon>Gastropoda</taxon>
        <taxon>Heterobranchia</taxon>
        <taxon>Euthyneura</taxon>
        <taxon>Panpulmonata</taxon>
        <taxon>Sacoglossa</taxon>
        <taxon>Placobranchoidea</taxon>
        <taxon>Plakobranchidae</taxon>
        <taxon>Elysia</taxon>
    </lineage>
</organism>
<name>A0AAV4FSD0_9GAST</name>
<dbReference type="EMBL" id="BMAT01004554">
    <property type="protein sequence ID" value="GFR75761.1"/>
    <property type="molecule type" value="Genomic_DNA"/>
</dbReference>
<comment type="caution">
    <text evidence="1">The sequence shown here is derived from an EMBL/GenBank/DDBJ whole genome shotgun (WGS) entry which is preliminary data.</text>
</comment>
<proteinExistence type="predicted"/>
<keyword evidence="1" id="KW-0808">Transferase</keyword>
<dbReference type="Proteomes" id="UP000762676">
    <property type="component" value="Unassembled WGS sequence"/>
</dbReference>
<accession>A0AAV4FSD0</accession>
<dbReference type="PANTHER" id="PTHR19446">
    <property type="entry name" value="REVERSE TRANSCRIPTASES"/>
    <property type="match status" value="1"/>
</dbReference>
<reference evidence="1 2" key="1">
    <citation type="journal article" date="2021" name="Elife">
        <title>Chloroplast acquisition without the gene transfer in kleptoplastic sea slugs, Plakobranchus ocellatus.</title>
        <authorList>
            <person name="Maeda T."/>
            <person name="Takahashi S."/>
            <person name="Yoshida T."/>
            <person name="Shimamura S."/>
            <person name="Takaki Y."/>
            <person name="Nagai Y."/>
            <person name="Toyoda A."/>
            <person name="Suzuki Y."/>
            <person name="Arimoto A."/>
            <person name="Ishii H."/>
            <person name="Satoh N."/>
            <person name="Nishiyama T."/>
            <person name="Hasebe M."/>
            <person name="Maruyama T."/>
            <person name="Minagawa J."/>
            <person name="Obokata J."/>
            <person name="Shigenobu S."/>
        </authorList>
    </citation>
    <scope>NUCLEOTIDE SEQUENCE [LARGE SCALE GENOMIC DNA]</scope>
</reference>
<protein>
    <submittedName>
        <fullName evidence="1">RNA-directed DNA polymerase (Reverse transcriptase) domain containing protein</fullName>
    </submittedName>
</protein>
<evidence type="ECO:0000313" key="1">
    <source>
        <dbReference type="EMBL" id="GFR75761.1"/>
    </source>
</evidence>
<keyword evidence="2" id="KW-1185">Reference proteome</keyword>
<keyword evidence="1" id="KW-0548">Nucleotidyltransferase</keyword>
<evidence type="ECO:0000313" key="2">
    <source>
        <dbReference type="Proteomes" id="UP000762676"/>
    </source>
</evidence>
<dbReference type="GO" id="GO:0003964">
    <property type="term" value="F:RNA-directed DNA polymerase activity"/>
    <property type="evidence" value="ECO:0007669"/>
    <property type="project" value="UniProtKB-KW"/>
</dbReference>